<gene>
    <name evidence="1" type="ORF">NQ176_g7257</name>
</gene>
<evidence type="ECO:0000313" key="2">
    <source>
        <dbReference type="Proteomes" id="UP001143910"/>
    </source>
</evidence>
<sequence length="491" mass="54993">MIAGNPKRPSCPIVPDRQGHPARVVGWFEGWNVYRPYTGSGDCPAGRPSRITPWMYTHLNFAFAHVHPSTFEIAMAREGDRFLYHDLVYLKEYNEDLKVYISITPWDMYHEGMDGKQSTFSSLVGSEKYQKKFFQSLKAFIKATGFDGVDVYWPYPGVEAHGGRSKDHENFAVFIERLREALEKNDKKRSGLTVTLPLDHERLQGFDLKQLEPHVEFFNTVPQRPSADVSTVAKALEEHRSLAKVVTALDGFWSQGISPEKVTLALSLGIHTFHLSNPGCSDASCEIVGYGEPTSCSSGVGNMWRGEAKRLSGFWDPWTNSPADDKDHSYQKRSILLRNTPEQLKQDIELAQSLCLGGVSLWGGLGDGYVQQSLVDPLREKLGMRQVDSVTDSAYFAFLLGAHTSYLDFVNMGTPDHAHQPTDPVLPMSCQGRRAKGHRAEDLARLCVKRYKYNYKRVVPDNPSARDPLGHGSGRGYIVTAPPRDMPLAAR</sequence>
<protein>
    <submittedName>
        <fullName evidence="1">Uncharacterized protein</fullName>
    </submittedName>
</protein>
<name>A0ACC1N1D9_9HYPO</name>
<reference evidence="1" key="1">
    <citation type="submission" date="2022-08" db="EMBL/GenBank/DDBJ databases">
        <title>Genome Sequence of Lecanicillium fungicola.</title>
        <authorList>
            <person name="Buettner E."/>
        </authorList>
    </citation>
    <scope>NUCLEOTIDE SEQUENCE</scope>
    <source>
        <strain evidence="1">Babe33</strain>
    </source>
</reference>
<dbReference type="Proteomes" id="UP001143910">
    <property type="component" value="Unassembled WGS sequence"/>
</dbReference>
<organism evidence="1 2">
    <name type="scientific">Zarea fungicola</name>
    <dbReference type="NCBI Taxonomy" id="93591"/>
    <lineage>
        <taxon>Eukaryota</taxon>
        <taxon>Fungi</taxon>
        <taxon>Dikarya</taxon>
        <taxon>Ascomycota</taxon>
        <taxon>Pezizomycotina</taxon>
        <taxon>Sordariomycetes</taxon>
        <taxon>Hypocreomycetidae</taxon>
        <taxon>Hypocreales</taxon>
        <taxon>Cordycipitaceae</taxon>
        <taxon>Zarea</taxon>
    </lineage>
</organism>
<keyword evidence="2" id="KW-1185">Reference proteome</keyword>
<dbReference type="EMBL" id="JANJQO010001183">
    <property type="protein sequence ID" value="KAJ2972264.1"/>
    <property type="molecule type" value="Genomic_DNA"/>
</dbReference>
<accession>A0ACC1N1D9</accession>
<comment type="caution">
    <text evidence="1">The sequence shown here is derived from an EMBL/GenBank/DDBJ whole genome shotgun (WGS) entry which is preliminary data.</text>
</comment>
<proteinExistence type="predicted"/>
<evidence type="ECO:0000313" key="1">
    <source>
        <dbReference type="EMBL" id="KAJ2972264.1"/>
    </source>
</evidence>